<feature type="region of interest" description="Disordered" evidence="2">
    <location>
        <begin position="335"/>
        <end position="361"/>
    </location>
</feature>
<name>A0ABQ9Z3M5_9CRUS</name>
<keyword evidence="1" id="KW-0479">Metal-binding</keyword>
<evidence type="ECO:0000313" key="5">
    <source>
        <dbReference type="Proteomes" id="UP001234178"/>
    </source>
</evidence>
<evidence type="ECO:0000256" key="2">
    <source>
        <dbReference type="SAM" id="MobiDB-lite"/>
    </source>
</evidence>
<feature type="domain" description="CCHC-type" evidence="3">
    <location>
        <begin position="319"/>
        <end position="335"/>
    </location>
</feature>
<feature type="compositionally biased region" description="Gly residues" evidence="2">
    <location>
        <begin position="350"/>
        <end position="361"/>
    </location>
</feature>
<proteinExistence type="predicted"/>
<accession>A0ABQ9Z3M5</accession>
<keyword evidence="5" id="KW-1185">Reference proteome</keyword>
<comment type="caution">
    <text evidence="4">The sequence shown here is derived from an EMBL/GenBank/DDBJ whole genome shotgun (WGS) entry which is preliminary data.</text>
</comment>
<feature type="compositionally biased region" description="Polar residues" evidence="2">
    <location>
        <begin position="336"/>
        <end position="347"/>
    </location>
</feature>
<evidence type="ECO:0000256" key="1">
    <source>
        <dbReference type="PROSITE-ProRule" id="PRU00047"/>
    </source>
</evidence>
<keyword evidence="1" id="KW-0862">Zinc</keyword>
<organism evidence="4 5">
    <name type="scientific">Daphnia magna</name>
    <dbReference type="NCBI Taxonomy" id="35525"/>
    <lineage>
        <taxon>Eukaryota</taxon>
        <taxon>Metazoa</taxon>
        <taxon>Ecdysozoa</taxon>
        <taxon>Arthropoda</taxon>
        <taxon>Crustacea</taxon>
        <taxon>Branchiopoda</taxon>
        <taxon>Diplostraca</taxon>
        <taxon>Cladocera</taxon>
        <taxon>Anomopoda</taxon>
        <taxon>Daphniidae</taxon>
        <taxon>Daphnia</taxon>
    </lineage>
</organism>
<evidence type="ECO:0000259" key="3">
    <source>
        <dbReference type="PROSITE" id="PS50158"/>
    </source>
</evidence>
<dbReference type="InterPro" id="IPR001878">
    <property type="entry name" value="Znf_CCHC"/>
</dbReference>
<protein>
    <recommendedName>
        <fullName evidence="3">CCHC-type domain-containing protein</fullName>
    </recommendedName>
</protein>
<dbReference type="SMART" id="SM00343">
    <property type="entry name" value="ZnF_C2HC"/>
    <property type="match status" value="1"/>
</dbReference>
<dbReference type="Gene3D" id="4.10.60.10">
    <property type="entry name" value="Zinc finger, CCHC-type"/>
    <property type="match status" value="1"/>
</dbReference>
<dbReference type="EMBL" id="JAOYFB010000002">
    <property type="protein sequence ID" value="KAK4007497.1"/>
    <property type="molecule type" value="Genomic_DNA"/>
</dbReference>
<evidence type="ECO:0000313" key="4">
    <source>
        <dbReference type="EMBL" id="KAK4007497.1"/>
    </source>
</evidence>
<sequence>MGFYTTNKVNAITNARRTEEFEDAQEVIESIENLQPEFIMDPALAAALAGIANAQLGMQQALAGLMNQANQPPPPAVVFDPNVGKAAFGKDFFFDGAQEEKYFEWHSAVQRVRVTEGWTNDQTRQVALRTLKGDAASWHDQVGVNILTFDDWHQSLKRTFVKELTEGSWQTLIADRRQRPDEPGTQYALAKALLCRRRPTPITEAEIITHLIRGLFRQEHVAVMCANPPANLADFIIEVQRLEQITGVNQPVEANRQTTGAGVASAETISPANNPNVLTLEIVMAKLNNMEVALKSRLPAPKVHFSPRLSETSSRTSLRCYACNMEGHMARYCPNVPQTQQRPTSPAGNGKAGPWGQGRPN</sequence>
<dbReference type="SUPFAM" id="SSF57756">
    <property type="entry name" value="Retrovirus zinc finger-like domains"/>
    <property type="match status" value="1"/>
</dbReference>
<gene>
    <name evidence="4" type="ORF">OUZ56_012652</name>
</gene>
<dbReference type="PROSITE" id="PS50158">
    <property type="entry name" value="ZF_CCHC"/>
    <property type="match status" value="1"/>
</dbReference>
<reference evidence="4 5" key="1">
    <citation type="journal article" date="2023" name="Nucleic Acids Res.">
        <title>The hologenome of Daphnia magna reveals possible DNA methylation and microbiome-mediated evolution of the host genome.</title>
        <authorList>
            <person name="Chaturvedi A."/>
            <person name="Li X."/>
            <person name="Dhandapani V."/>
            <person name="Marshall H."/>
            <person name="Kissane S."/>
            <person name="Cuenca-Cambronero M."/>
            <person name="Asole G."/>
            <person name="Calvet F."/>
            <person name="Ruiz-Romero M."/>
            <person name="Marangio P."/>
            <person name="Guigo R."/>
            <person name="Rago D."/>
            <person name="Mirbahai L."/>
            <person name="Eastwood N."/>
            <person name="Colbourne J.K."/>
            <person name="Zhou J."/>
            <person name="Mallon E."/>
            <person name="Orsini L."/>
        </authorList>
    </citation>
    <scope>NUCLEOTIDE SEQUENCE [LARGE SCALE GENOMIC DNA]</scope>
    <source>
        <strain evidence="4">LRV0_1</strain>
    </source>
</reference>
<keyword evidence="1" id="KW-0863">Zinc-finger</keyword>
<dbReference type="PANTHER" id="PTHR33223:SF6">
    <property type="entry name" value="CCHC-TYPE DOMAIN-CONTAINING PROTEIN"/>
    <property type="match status" value="1"/>
</dbReference>
<dbReference type="PANTHER" id="PTHR33223">
    <property type="entry name" value="CCHC-TYPE DOMAIN-CONTAINING PROTEIN"/>
    <property type="match status" value="1"/>
</dbReference>
<dbReference type="InterPro" id="IPR036875">
    <property type="entry name" value="Znf_CCHC_sf"/>
</dbReference>
<dbReference type="Proteomes" id="UP001234178">
    <property type="component" value="Unassembled WGS sequence"/>
</dbReference>